<protein>
    <recommendedName>
        <fullName evidence="4">Transcription factor Pcc1</fullName>
    </recommendedName>
</protein>
<dbReference type="NCBIfam" id="NF011470">
    <property type="entry name" value="PRK14887.1"/>
    <property type="match status" value="1"/>
</dbReference>
<evidence type="ECO:0000256" key="1">
    <source>
        <dbReference type="ARBA" id="ARBA00007073"/>
    </source>
</evidence>
<gene>
    <name evidence="2" type="ordered locus">Ngar_c23830</name>
</gene>
<evidence type="ECO:0000313" key="3">
    <source>
        <dbReference type="Proteomes" id="UP000008037"/>
    </source>
</evidence>
<dbReference type="Proteomes" id="UP000008037">
    <property type="component" value="Chromosome"/>
</dbReference>
<dbReference type="Pfam" id="PF09341">
    <property type="entry name" value="Pcc1"/>
    <property type="match status" value="1"/>
</dbReference>
<proteinExistence type="inferred from homology"/>
<dbReference type="InParanoid" id="K0IJG8"/>
<dbReference type="KEGG" id="nga:Ngar_c23830"/>
<reference evidence="2 3" key="1">
    <citation type="journal article" date="2012" name="Environ. Microbiol.">
        <title>The genome of the ammonia-oxidizing Candidatus Nitrososphaera gargensis: insights into metabolic versatility and environmental adaptations.</title>
        <authorList>
            <person name="Spang A."/>
            <person name="Poehlein A."/>
            <person name="Offre P."/>
            <person name="Zumbragel S."/>
            <person name="Haider S."/>
            <person name="Rychlik N."/>
            <person name="Nowka B."/>
            <person name="Schmeisser C."/>
            <person name="Lebedeva E.V."/>
            <person name="Rattei T."/>
            <person name="Bohm C."/>
            <person name="Schmid M."/>
            <person name="Galushko A."/>
            <person name="Hatzenpichler R."/>
            <person name="Weinmaier T."/>
            <person name="Daniel R."/>
            <person name="Schleper C."/>
            <person name="Spieck E."/>
            <person name="Streit W."/>
            <person name="Wagner M."/>
        </authorList>
    </citation>
    <scope>NUCLEOTIDE SEQUENCE [LARGE SCALE GENOMIC DNA]</scope>
    <source>
        <strain evidence="3">Ga9.2</strain>
    </source>
</reference>
<dbReference type="EMBL" id="CP002408">
    <property type="protein sequence ID" value="AFU59308.1"/>
    <property type="molecule type" value="Genomic_DNA"/>
</dbReference>
<dbReference type="Gene3D" id="3.30.310.50">
    <property type="entry name" value="Alpha-D-phosphohexomutase, C-terminal domain"/>
    <property type="match status" value="1"/>
</dbReference>
<dbReference type="OrthoDB" id="8982at2157"/>
<comment type="similarity">
    <text evidence="1">Belongs to the CTAG/PCC1 family.</text>
</comment>
<dbReference type="BioCyc" id="CNIT1237085:G1324-2381-MONOMER"/>
<name>K0IJG8_NITGG</name>
<organism evidence="2 3">
    <name type="scientific">Nitrososphaera gargensis (strain Ga9.2)</name>
    <dbReference type="NCBI Taxonomy" id="1237085"/>
    <lineage>
        <taxon>Archaea</taxon>
        <taxon>Nitrososphaerota</taxon>
        <taxon>Nitrososphaeria</taxon>
        <taxon>Nitrososphaerales</taxon>
        <taxon>Nitrososphaeraceae</taxon>
        <taxon>Nitrososphaera</taxon>
    </lineage>
</organism>
<dbReference type="STRING" id="1237085.Ngar_c23830"/>
<accession>K0IJG8</accession>
<dbReference type="AlphaFoldDB" id="K0IJG8"/>
<sequence length="85" mass="9222">MKSYRAKIRVSAKSSRVAASIHDALAPDLKRLPKTEGRAAISLKNSDIIFDIETPDIASLRASINSYIRLADASYKCIVTAASNN</sequence>
<evidence type="ECO:0000313" key="2">
    <source>
        <dbReference type="EMBL" id="AFU59308.1"/>
    </source>
</evidence>
<dbReference type="InterPro" id="IPR015419">
    <property type="entry name" value="CTAG/Pcc1"/>
</dbReference>
<keyword evidence="3" id="KW-1185">Reference proteome</keyword>
<evidence type="ECO:0008006" key="4">
    <source>
        <dbReference type="Google" id="ProtNLM"/>
    </source>
</evidence>
<dbReference type="RefSeq" id="WP_015019843.1">
    <property type="nucleotide sequence ID" value="NC_018719.1"/>
</dbReference>
<dbReference type="GeneID" id="13794400"/>
<dbReference type="HOGENOM" id="CLU_2550391_0_0_2"/>